<evidence type="ECO:0000259" key="7">
    <source>
        <dbReference type="PROSITE" id="PS51032"/>
    </source>
</evidence>
<evidence type="ECO:0000256" key="1">
    <source>
        <dbReference type="ARBA" id="ARBA00004123"/>
    </source>
</evidence>
<dbReference type="AlphaFoldDB" id="A0A4U5PR84"/>
<dbReference type="InterPro" id="IPR001471">
    <property type="entry name" value="AP2/ERF_dom"/>
</dbReference>
<proteinExistence type="predicted"/>
<feature type="domain" description="AP2/ERF" evidence="7">
    <location>
        <begin position="112"/>
        <end position="172"/>
    </location>
</feature>
<keyword evidence="5" id="KW-0539">Nucleus</keyword>
<keyword evidence="2" id="KW-0805">Transcription regulation</keyword>
<reference evidence="8" key="1">
    <citation type="submission" date="2018-10" db="EMBL/GenBank/DDBJ databases">
        <title>Population genomic analysis revealed the cold adaptation of white poplar.</title>
        <authorList>
            <person name="Liu Y.-J."/>
        </authorList>
    </citation>
    <scope>NUCLEOTIDE SEQUENCE [LARGE SCALE GENOMIC DNA]</scope>
    <source>
        <strain evidence="8">PAL-ZL1</strain>
    </source>
</reference>
<dbReference type="Gene3D" id="3.30.730.10">
    <property type="entry name" value="AP2/ERF domain"/>
    <property type="match status" value="1"/>
</dbReference>
<dbReference type="PROSITE" id="PS51032">
    <property type="entry name" value="AP2_ERF"/>
    <property type="match status" value="1"/>
</dbReference>
<dbReference type="PANTHER" id="PTHR31194">
    <property type="entry name" value="SHN SHINE , DNA BINDING / TRANSCRIPTION FACTOR"/>
    <property type="match status" value="1"/>
</dbReference>
<protein>
    <recommendedName>
        <fullName evidence="7">AP2/ERF domain-containing protein</fullName>
    </recommendedName>
</protein>
<comment type="caution">
    <text evidence="8">The sequence shown here is derived from an EMBL/GenBank/DDBJ whole genome shotgun (WGS) entry which is preliminary data.</text>
</comment>
<dbReference type="PANTHER" id="PTHR31194:SF203">
    <property type="entry name" value="AP2_ERF DOMAIN-CONTAINING PROTEIN"/>
    <property type="match status" value="1"/>
</dbReference>
<evidence type="ECO:0000256" key="6">
    <source>
        <dbReference type="SAM" id="MobiDB-lite"/>
    </source>
</evidence>
<gene>
    <name evidence="8" type="ORF">D5086_0000205830</name>
</gene>
<evidence type="ECO:0000256" key="5">
    <source>
        <dbReference type="ARBA" id="ARBA00023242"/>
    </source>
</evidence>
<accession>A0A4U5PR84</accession>
<dbReference type="SUPFAM" id="SSF54171">
    <property type="entry name" value="DNA-binding domain"/>
    <property type="match status" value="1"/>
</dbReference>
<dbReference type="PRINTS" id="PR00367">
    <property type="entry name" value="ETHRSPELEMNT"/>
</dbReference>
<organism evidence="8">
    <name type="scientific">Populus alba</name>
    <name type="common">White poplar</name>
    <dbReference type="NCBI Taxonomy" id="43335"/>
    <lineage>
        <taxon>Eukaryota</taxon>
        <taxon>Viridiplantae</taxon>
        <taxon>Streptophyta</taxon>
        <taxon>Embryophyta</taxon>
        <taxon>Tracheophyta</taxon>
        <taxon>Spermatophyta</taxon>
        <taxon>Magnoliopsida</taxon>
        <taxon>eudicotyledons</taxon>
        <taxon>Gunneridae</taxon>
        <taxon>Pentapetalae</taxon>
        <taxon>rosids</taxon>
        <taxon>fabids</taxon>
        <taxon>Malpighiales</taxon>
        <taxon>Salicaceae</taxon>
        <taxon>Saliceae</taxon>
        <taxon>Populus</taxon>
    </lineage>
</organism>
<feature type="region of interest" description="Disordered" evidence="6">
    <location>
        <begin position="1"/>
        <end position="29"/>
    </location>
</feature>
<evidence type="ECO:0000313" key="8">
    <source>
        <dbReference type="EMBL" id="TKR98154.1"/>
    </source>
</evidence>
<name>A0A4U5PR84_POPAL</name>
<comment type="subcellular location">
    <subcellularLocation>
        <location evidence="1">Nucleus</location>
    </subcellularLocation>
</comment>
<keyword evidence="4" id="KW-0804">Transcription</keyword>
<dbReference type="CDD" id="cd00018">
    <property type="entry name" value="AP2"/>
    <property type="match status" value="1"/>
</dbReference>
<sequence>MPGLQRPILDQDRVFDQEKQKKPAMESNLTASRKVRIICHDPEATDSSSDEDEEYFDRCNRWKQFIREITLPVFPSRSILEGPSQDKTGVCKSNISTSNSLDNIRPRRSSTIYKGVRRRPWGKYSAEIRDPFLKIRLWLGTYTTAEEAAAAYKKKKEEFDSKMALERANNLHVDTKVVSEEFDGFCSHPSPLSVLDVSTMTSLGHGLESNVEMLAKECNNMESSIKEESCVEMIEDGSEEVQCISDLWEERTLSPSVSQELLGFDQHSQTGQFFDGFINGEGFSMCDNTEPASSPMDGVMDLPDIELETLAFVEETLNFAHQ</sequence>
<dbReference type="SMART" id="SM00380">
    <property type="entry name" value="AP2"/>
    <property type="match status" value="1"/>
</dbReference>
<keyword evidence="3" id="KW-0238">DNA-binding</keyword>
<feature type="compositionally biased region" description="Basic and acidic residues" evidence="6">
    <location>
        <begin position="9"/>
        <end position="24"/>
    </location>
</feature>
<evidence type="ECO:0000256" key="4">
    <source>
        <dbReference type="ARBA" id="ARBA00023163"/>
    </source>
</evidence>
<dbReference type="GO" id="GO:0003677">
    <property type="term" value="F:DNA binding"/>
    <property type="evidence" value="ECO:0007669"/>
    <property type="project" value="UniProtKB-KW"/>
</dbReference>
<dbReference type="GO" id="GO:0003700">
    <property type="term" value="F:DNA-binding transcription factor activity"/>
    <property type="evidence" value="ECO:0007669"/>
    <property type="project" value="InterPro"/>
</dbReference>
<dbReference type="InterPro" id="IPR016177">
    <property type="entry name" value="DNA-bd_dom_sf"/>
</dbReference>
<dbReference type="InterPro" id="IPR050913">
    <property type="entry name" value="AP2/ERF_ERF"/>
</dbReference>
<evidence type="ECO:0000256" key="3">
    <source>
        <dbReference type="ARBA" id="ARBA00023125"/>
    </source>
</evidence>
<dbReference type="InterPro" id="IPR036955">
    <property type="entry name" value="AP2/ERF_dom_sf"/>
</dbReference>
<dbReference type="EMBL" id="RCHU01000687">
    <property type="protein sequence ID" value="TKR98154.1"/>
    <property type="molecule type" value="Genomic_DNA"/>
</dbReference>
<dbReference type="GO" id="GO:0005634">
    <property type="term" value="C:nucleus"/>
    <property type="evidence" value="ECO:0007669"/>
    <property type="project" value="UniProtKB-SubCell"/>
</dbReference>
<dbReference type="STRING" id="43335.A0A4U5PR84"/>
<evidence type="ECO:0000256" key="2">
    <source>
        <dbReference type="ARBA" id="ARBA00023015"/>
    </source>
</evidence>